<feature type="compositionally biased region" description="Basic and acidic residues" evidence="1">
    <location>
        <begin position="220"/>
        <end position="239"/>
    </location>
</feature>
<feature type="compositionally biased region" description="Basic and acidic residues" evidence="1">
    <location>
        <begin position="274"/>
        <end position="287"/>
    </location>
</feature>
<feature type="domain" description="E3 ubiquitin-protein ligase listerin N-terminal" evidence="2">
    <location>
        <begin position="34"/>
        <end position="72"/>
    </location>
</feature>
<proteinExistence type="predicted"/>
<dbReference type="Proteomes" id="UP000002320">
    <property type="component" value="Unassembled WGS sequence"/>
</dbReference>
<feature type="compositionally biased region" description="Low complexity" evidence="1">
    <location>
        <begin position="254"/>
        <end position="273"/>
    </location>
</feature>
<feature type="region of interest" description="Disordered" evidence="1">
    <location>
        <begin position="92"/>
        <end position="129"/>
    </location>
</feature>
<dbReference type="VEuPathDB" id="VectorBase:CPIJ003153"/>
<dbReference type="OrthoDB" id="6108at2759"/>
<reference evidence="3" key="1">
    <citation type="submission" date="2007-03" db="EMBL/GenBank/DDBJ databases">
        <title>Annotation of Culex pipiens quinquefasciatus.</title>
        <authorList>
            <consortium name="The Broad Institute Genome Sequencing Platform"/>
            <person name="Atkinson P.W."/>
            <person name="Hemingway J."/>
            <person name="Christensen B.M."/>
            <person name="Higgs S."/>
            <person name="Kodira C."/>
            <person name="Hannick L."/>
            <person name="Megy K."/>
            <person name="O'Leary S."/>
            <person name="Pearson M."/>
            <person name="Haas B.J."/>
            <person name="Mauceli E."/>
            <person name="Wortman J.R."/>
            <person name="Lee N.H."/>
            <person name="Guigo R."/>
            <person name="Stanke M."/>
            <person name="Alvarado L."/>
            <person name="Amedeo P."/>
            <person name="Antoine C.H."/>
            <person name="Arensburger P."/>
            <person name="Bidwell S.L."/>
            <person name="Crawford M."/>
            <person name="Camaro F."/>
            <person name="Devon K."/>
            <person name="Engels R."/>
            <person name="Hammond M."/>
            <person name="Howarth C."/>
            <person name="Koehrsen M."/>
            <person name="Lawson D."/>
            <person name="Montgomery P."/>
            <person name="Nene V."/>
            <person name="Nusbaum C."/>
            <person name="Puiu D."/>
            <person name="Romero-Severson J."/>
            <person name="Severson D.W."/>
            <person name="Shumway M."/>
            <person name="Sisk P."/>
            <person name="Stolte C."/>
            <person name="Zeng Q."/>
            <person name="Eisenstadt E."/>
            <person name="Fraser-Liggett C."/>
            <person name="Strausberg R."/>
            <person name="Galagan J."/>
            <person name="Birren B."/>
            <person name="Collins F.H."/>
        </authorList>
    </citation>
    <scope>NUCLEOTIDE SEQUENCE [LARGE SCALE GENOMIC DNA]</scope>
    <source>
        <strain evidence="3">JHB</strain>
    </source>
</reference>
<dbReference type="HOGENOM" id="CLU_970620_0_0_1"/>
<dbReference type="VEuPathDB" id="VectorBase:CQUJHB007144"/>
<gene>
    <name evidence="4" type="primary">6034423</name>
    <name evidence="3" type="ORF">CpipJ_CPIJ003153</name>
</gene>
<keyword evidence="5" id="KW-1185">Reference proteome</keyword>
<dbReference type="eggNOG" id="ENOG502T8XH">
    <property type="taxonomic scope" value="Eukaryota"/>
</dbReference>
<sequence>MLGSTVPTLFGFTTLDSSKQSSKRTRTGKYELDVVKAVLTFWPRLYGNLSTDEEHRVRERAQQAQVAVIAKAAEILDYYTKNLTVHVEQSEIQHPLKDQQQQDDQEELKNRETESPMTLEYNSDYELNEGDTLRMEDSDEDQESKTESSWHHNFKKLSRIINSDSDEADRTVTTRRNLIAESESESDQLAKQNQAIDAIGDEIDKTMSRLKSLVDWDSSSGRDQESNERSQAKEKKKDLLASLNLDFSDDSRSKASSSGGSDSVSRSGAARSDSGTENHDHKKESQD</sequence>
<evidence type="ECO:0000313" key="3">
    <source>
        <dbReference type="EMBL" id="EDS38201.1"/>
    </source>
</evidence>
<evidence type="ECO:0000259" key="2">
    <source>
        <dbReference type="Pfam" id="PF22958"/>
    </source>
</evidence>
<evidence type="ECO:0000313" key="5">
    <source>
        <dbReference type="Proteomes" id="UP000002320"/>
    </source>
</evidence>
<dbReference type="Pfam" id="PF22958">
    <property type="entry name" value="Ltn1_1st"/>
    <property type="match status" value="1"/>
</dbReference>
<name>B0W7Q7_CULQU</name>
<dbReference type="InParanoid" id="B0W7Q7"/>
<dbReference type="VEuPathDB" id="VectorBase:CQUJHB001003"/>
<evidence type="ECO:0000256" key="1">
    <source>
        <dbReference type="SAM" id="MobiDB-lite"/>
    </source>
</evidence>
<dbReference type="KEGG" id="cqu:CpipJ_CPIJ003153"/>
<protein>
    <submittedName>
        <fullName evidence="3">Immunophilin FKBP46</fullName>
    </submittedName>
</protein>
<dbReference type="EnsemblMetazoa" id="CPIJ003153-RA">
    <property type="protein sequence ID" value="CPIJ003153-PA"/>
    <property type="gene ID" value="CPIJ003153"/>
</dbReference>
<accession>B0W7Q7</accession>
<feature type="region of interest" description="Disordered" evidence="1">
    <location>
        <begin position="214"/>
        <end position="287"/>
    </location>
</feature>
<dbReference type="AlphaFoldDB" id="B0W7Q7"/>
<organism>
    <name type="scientific">Culex quinquefasciatus</name>
    <name type="common">Southern house mosquito</name>
    <name type="synonym">Culex pungens</name>
    <dbReference type="NCBI Taxonomy" id="7176"/>
    <lineage>
        <taxon>Eukaryota</taxon>
        <taxon>Metazoa</taxon>
        <taxon>Ecdysozoa</taxon>
        <taxon>Arthropoda</taxon>
        <taxon>Hexapoda</taxon>
        <taxon>Insecta</taxon>
        <taxon>Pterygota</taxon>
        <taxon>Neoptera</taxon>
        <taxon>Endopterygota</taxon>
        <taxon>Diptera</taxon>
        <taxon>Nematocera</taxon>
        <taxon>Culicoidea</taxon>
        <taxon>Culicidae</taxon>
        <taxon>Culicinae</taxon>
        <taxon>Culicini</taxon>
        <taxon>Culex</taxon>
        <taxon>Culex</taxon>
    </lineage>
</organism>
<dbReference type="EMBL" id="DS231855">
    <property type="protein sequence ID" value="EDS38201.1"/>
    <property type="molecule type" value="Genomic_DNA"/>
</dbReference>
<dbReference type="InterPro" id="IPR054476">
    <property type="entry name" value="Ltn1_N"/>
</dbReference>
<evidence type="ECO:0000313" key="4">
    <source>
        <dbReference type="EnsemblMetazoa" id="CPIJ003153-PA"/>
    </source>
</evidence>
<reference evidence="4" key="2">
    <citation type="submission" date="2021-02" db="UniProtKB">
        <authorList>
            <consortium name="EnsemblMetazoa"/>
        </authorList>
    </citation>
    <scope>IDENTIFICATION</scope>
    <source>
        <strain evidence="4">JHB</strain>
    </source>
</reference>